<sequence length="749" mass="85123">MYYLIQSALRPFFLLILLWSLLQPLPAFTQARPRAADTTVARMKDDTLKSVTVTGRRLAIERKADRTIITVDGLITNAGGNAWETLEQLPGIQTMNDQISLKGKSGVSVYIDDKPTYLQGDDLASYLKSLPASIIDKIEFMSNPPAQYDAAGNGGIINIRLKKSRIKGFNGNILSENIRGRRTRLSQSLNLNLRTNKLNIYGNASNYNGEGVAQSNSLRTYAPDNNNTLYSLTQNGRATVRNDRIFLKSGIDLYASPRTTWGFSASHMYWKATEYRLFAGRQTYATPAATDSVTDMNNTIRTATRNTSLTLNYQHLYDSAGRQLTADVDYIRYGESYGALNITTLAASDGSVANREARYYQQPFTIDIYSVKADYVLPVRKGIKWSMGYKSSFTRASNTAIYSGTINEVTIPEYSVNNRFNYREDIHAAYVNYTTEWKKLAIQVAGRMEHTSLQGHQQDAAKSRDTVFTRTYFNLFPTVFLSYKPGKKGNHQVTFSYGKRIDRPGYTSLRPFETPLDKYNYRIGNPYLRPELSDNIELAWLFRNNYSASLFYNHLKNGIEETIEVRDNVFYRRPNNVSSKQVMGFSLDGSIRITRDWIINPVIQYTWTLLATQLNNQDLRVRGGNWHLSANTQLSLPKGWTIELAPDYSSREVYVQYVQAPTWYIHSGISKKIWKDNAVIKLNFRDMFYTRQDNQDLSHVKDVSGYSKRTWDTQSITLALSYRFSKGTKGVPSGGGRQAEELKRLGDAQ</sequence>
<dbReference type="RefSeq" id="WP_119050391.1">
    <property type="nucleotide sequence ID" value="NZ_CP032157.1"/>
</dbReference>
<evidence type="ECO:0000313" key="7">
    <source>
        <dbReference type="Proteomes" id="UP000263900"/>
    </source>
</evidence>
<dbReference type="Gene3D" id="2.170.130.10">
    <property type="entry name" value="TonB-dependent receptor, plug domain"/>
    <property type="match status" value="1"/>
</dbReference>
<feature type="region of interest" description="Disordered" evidence="4">
    <location>
        <begin position="728"/>
        <end position="749"/>
    </location>
</feature>
<feature type="domain" description="Outer membrane protein beta-barrel" evidence="5">
    <location>
        <begin position="316"/>
        <end position="722"/>
    </location>
</feature>
<evidence type="ECO:0000313" key="6">
    <source>
        <dbReference type="EMBL" id="AXY74504.1"/>
    </source>
</evidence>
<keyword evidence="3" id="KW-0998">Cell outer membrane</keyword>
<evidence type="ECO:0000256" key="3">
    <source>
        <dbReference type="ARBA" id="ARBA00023237"/>
    </source>
</evidence>
<proteinExistence type="predicted"/>
<dbReference type="SUPFAM" id="SSF56935">
    <property type="entry name" value="Porins"/>
    <property type="match status" value="1"/>
</dbReference>
<dbReference type="KEGG" id="pseg:D3H65_11170"/>
<name>A0A3B7MJ73_9BACT</name>
<keyword evidence="7" id="KW-1185">Reference proteome</keyword>
<evidence type="ECO:0000256" key="1">
    <source>
        <dbReference type="ARBA" id="ARBA00004442"/>
    </source>
</evidence>
<dbReference type="Gene3D" id="2.40.170.20">
    <property type="entry name" value="TonB-dependent receptor, beta-barrel domain"/>
    <property type="match status" value="1"/>
</dbReference>
<dbReference type="InterPro" id="IPR036942">
    <property type="entry name" value="Beta-barrel_TonB_sf"/>
</dbReference>
<dbReference type="InterPro" id="IPR037066">
    <property type="entry name" value="Plug_dom_sf"/>
</dbReference>
<organism evidence="6 7">
    <name type="scientific">Paraflavitalea soli</name>
    <dbReference type="NCBI Taxonomy" id="2315862"/>
    <lineage>
        <taxon>Bacteria</taxon>
        <taxon>Pseudomonadati</taxon>
        <taxon>Bacteroidota</taxon>
        <taxon>Chitinophagia</taxon>
        <taxon>Chitinophagales</taxon>
        <taxon>Chitinophagaceae</taxon>
        <taxon>Paraflavitalea</taxon>
    </lineage>
</organism>
<accession>A0A3B7MJ73</accession>
<protein>
    <submittedName>
        <fullName evidence="6">TonB-dependent receptor</fullName>
    </submittedName>
</protein>
<gene>
    <name evidence="6" type="ORF">D3H65_11170</name>
</gene>
<dbReference type="OrthoDB" id="910296at2"/>
<dbReference type="AlphaFoldDB" id="A0A3B7MJ73"/>
<keyword evidence="2" id="KW-0472">Membrane</keyword>
<dbReference type="Pfam" id="PF14905">
    <property type="entry name" value="OMP_b-brl_3"/>
    <property type="match status" value="1"/>
</dbReference>
<evidence type="ECO:0000256" key="4">
    <source>
        <dbReference type="SAM" id="MobiDB-lite"/>
    </source>
</evidence>
<reference evidence="6 7" key="1">
    <citation type="submission" date="2018-09" db="EMBL/GenBank/DDBJ databases">
        <title>Genome sequencing of strain 6GH32-13.</title>
        <authorList>
            <person name="Weon H.-Y."/>
            <person name="Heo J."/>
            <person name="Kwon S.-W."/>
        </authorList>
    </citation>
    <scope>NUCLEOTIDE SEQUENCE [LARGE SCALE GENOMIC DNA]</scope>
    <source>
        <strain evidence="6 7">5GH32-13</strain>
    </source>
</reference>
<dbReference type="InterPro" id="IPR041700">
    <property type="entry name" value="OMP_b-brl_3"/>
</dbReference>
<dbReference type="GO" id="GO:0009279">
    <property type="term" value="C:cell outer membrane"/>
    <property type="evidence" value="ECO:0007669"/>
    <property type="project" value="UniProtKB-SubCell"/>
</dbReference>
<evidence type="ECO:0000259" key="5">
    <source>
        <dbReference type="Pfam" id="PF14905"/>
    </source>
</evidence>
<feature type="compositionally biased region" description="Basic and acidic residues" evidence="4">
    <location>
        <begin position="738"/>
        <end position="749"/>
    </location>
</feature>
<evidence type="ECO:0000256" key="2">
    <source>
        <dbReference type="ARBA" id="ARBA00023136"/>
    </source>
</evidence>
<comment type="subcellular location">
    <subcellularLocation>
        <location evidence="1">Cell outer membrane</location>
    </subcellularLocation>
</comment>
<dbReference type="EMBL" id="CP032157">
    <property type="protein sequence ID" value="AXY74504.1"/>
    <property type="molecule type" value="Genomic_DNA"/>
</dbReference>
<dbReference type="Proteomes" id="UP000263900">
    <property type="component" value="Chromosome"/>
</dbReference>
<keyword evidence="6" id="KW-0675">Receptor</keyword>